<dbReference type="EMBL" id="CP062806">
    <property type="protein sequence ID" value="QOT82067.1"/>
    <property type="molecule type" value="Genomic_DNA"/>
</dbReference>
<accession>A0A7M2HBW0</accession>
<reference evidence="1 2" key="1">
    <citation type="submission" date="2020-10" db="EMBL/GenBank/DDBJ databases">
        <title>Complete genome sequence of Cupriavidus basilensis CCUG 49340T.</title>
        <authorList>
            <person name="Salva-Serra F."/>
            <person name="Donoso R.A."/>
            <person name="Cho K.H."/>
            <person name="Yoo J.A."/>
            <person name="Lee K."/>
            <person name="Yoon S.-H."/>
            <person name="Perez-Pantoja D."/>
            <person name="Moore E.R.B."/>
        </authorList>
    </citation>
    <scope>NUCLEOTIDE SEQUENCE [LARGE SCALE GENOMIC DNA]</scope>
    <source>
        <strain evidence="2">CCUG 49340</strain>
        <plasmid evidence="1 2">pRK1-2</plasmid>
    </source>
</reference>
<organism evidence="1 2">
    <name type="scientific">Cupriavidus basilensis</name>
    <dbReference type="NCBI Taxonomy" id="68895"/>
    <lineage>
        <taxon>Bacteria</taxon>
        <taxon>Pseudomonadati</taxon>
        <taxon>Pseudomonadota</taxon>
        <taxon>Betaproteobacteria</taxon>
        <taxon>Burkholderiales</taxon>
        <taxon>Burkholderiaceae</taxon>
        <taxon>Cupriavidus</taxon>
    </lineage>
</organism>
<sequence length="50" mass="6225">MVRRVFFGFHYDREVHRIVQIRNSWIVRAKEEDQPFYDKVDFDKAKKRAP</sequence>
<name>A0A7M2HBW0_9BURK</name>
<dbReference type="GeneID" id="98406753"/>
<keyword evidence="1" id="KW-0614">Plasmid</keyword>
<protein>
    <submittedName>
        <fullName evidence="1">Uncharacterized protein</fullName>
    </submittedName>
</protein>
<dbReference type="Proteomes" id="UP000397656">
    <property type="component" value="Plasmid pRK1-2"/>
</dbReference>
<dbReference type="RefSeq" id="WP_170302019.1">
    <property type="nucleotide sequence ID" value="NZ_CP062806.1"/>
</dbReference>
<dbReference type="AlphaFoldDB" id="A0A7M2HBW0"/>
<evidence type="ECO:0000313" key="1">
    <source>
        <dbReference type="EMBL" id="QOT82067.1"/>
    </source>
</evidence>
<geneLocation type="plasmid" evidence="1 2">
    <name>pRK1-2</name>
</geneLocation>
<proteinExistence type="predicted"/>
<gene>
    <name evidence="1" type="ORF">F7R26_037925</name>
</gene>
<evidence type="ECO:0000313" key="2">
    <source>
        <dbReference type="Proteomes" id="UP000397656"/>
    </source>
</evidence>